<dbReference type="AlphaFoldDB" id="A0A0F9XAH7"/>
<evidence type="ECO:0008006" key="2">
    <source>
        <dbReference type="Google" id="ProtNLM"/>
    </source>
</evidence>
<protein>
    <recommendedName>
        <fullName evidence="2">HTH arsR-type domain-containing protein</fullName>
    </recommendedName>
</protein>
<reference evidence="1" key="1">
    <citation type="journal article" date="2015" name="Nature">
        <title>Complex archaea that bridge the gap between prokaryotes and eukaryotes.</title>
        <authorList>
            <person name="Spang A."/>
            <person name="Saw J.H."/>
            <person name="Jorgensen S.L."/>
            <person name="Zaremba-Niedzwiedzka K."/>
            <person name="Martijn J."/>
            <person name="Lind A.E."/>
            <person name="van Eijk R."/>
            <person name="Schleper C."/>
            <person name="Guy L."/>
            <person name="Ettema T.J."/>
        </authorList>
    </citation>
    <scope>NUCLEOTIDE SEQUENCE</scope>
</reference>
<dbReference type="EMBL" id="LAZR01000126">
    <property type="protein sequence ID" value="KKN88668.1"/>
    <property type="molecule type" value="Genomic_DNA"/>
</dbReference>
<name>A0A0F9XAH7_9ZZZZ</name>
<sequence>MNNVFRQPRRKYIKIYMDVNPDLFQALNEPHIKVLRLILKQMNKEDNKWVSNQGNHLRIHVKLNKMPQSTIERHIKRLKMLKILIPTDDGRGVYVVNKKLMEFND</sequence>
<comment type="caution">
    <text evidence="1">The sequence shown here is derived from an EMBL/GenBank/DDBJ whole genome shotgun (WGS) entry which is preliminary data.</text>
</comment>
<gene>
    <name evidence="1" type="ORF">LCGC14_0245590</name>
</gene>
<accession>A0A0F9XAH7</accession>
<evidence type="ECO:0000313" key="1">
    <source>
        <dbReference type="EMBL" id="KKN88668.1"/>
    </source>
</evidence>
<proteinExistence type="predicted"/>
<organism evidence="1">
    <name type="scientific">marine sediment metagenome</name>
    <dbReference type="NCBI Taxonomy" id="412755"/>
    <lineage>
        <taxon>unclassified sequences</taxon>
        <taxon>metagenomes</taxon>
        <taxon>ecological metagenomes</taxon>
    </lineage>
</organism>